<gene>
    <name evidence="1" type="ORF">BN1221_02652c</name>
</gene>
<dbReference type="STRING" id="1109412.BN1221_02652c"/>
<sequence>MPLLPLPAFPPTLLIGADLELSLEQPANPKTTNEQAAI</sequence>
<evidence type="ECO:0000313" key="1">
    <source>
        <dbReference type="EMBL" id="CPR17462.1"/>
    </source>
</evidence>
<dbReference type="Proteomes" id="UP000044377">
    <property type="component" value="Unassembled WGS sequence"/>
</dbReference>
<protein>
    <submittedName>
        <fullName evidence="1">Uncharacterized protein</fullName>
    </submittedName>
</protein>
<dbReference type="EMBL" id="CGIG01000001">
    <property type="protein sequence ID" value="CPR17462.1"/>
    <property type="molecule type" value="Genomic_DNA"/>
</dbReference>
<dbReference type="AlphaFoldDB" id="A0A0G4JW85"/>
<proteinExistence type="predicted"/>
<keyword evidence="2" id="KW-1185">Reference proteome</keyword>
<accession>A0A0G4JW85</accession>
<name>A0A0G4JW85_9GAMM</name>
<organism evidence="1 2">
    <name type="scientific">Brenneria goodwinii</name>
    <dbReference type="NCBI Taxonomy" id="1109412"/>
    <lineage>
        <taxon>Bacteria</taxon>
        <taxon>Pseudomonadati</taxon>
        <taxon>Pseudomonadota</taxon>
        <taxon>Gammaproteobacteria</taxon>
        <taxon>Enterobacterales</taxon>
        <taxon>Pectobacteriaceae</taxon>
        <taxon>Brenneria</taxon>
    </lineage>
</organism>
<evidence type="ECO:0000313" key="2">
    <source>
        <dbReference type="Proteomes" id="UP000044377"/>
    </source>
</evidence>
<reference evidence="2" key="1">
    <citation type="submission" date="2015-01" db="EMBL/GenBank/DDBJ databases">
        <authorList>
            <person name="Paterson Steve"/>
        </authorList>
    </citation>
    <scope>NUCLEOTIDE SEQUENCE [LARGE SCALE GENOMIC DNA]</scope>
    <source>
        <strain evidence="2">OBR1</strain>
    </source>
</reference>